<evidence type="ECO:0000256" key="1">
    <source>
        <dbReference type="ARBA" id="ARBA00023002"/>
    </source>
</evidence>
<dbReference type="PANTHER" id="PTHR43157">
    <property type="entry name" value="PHOSPHATIDYLINOSITOL-GLYCAN BIOSYNTHESIS CLASS F PROTEIN-RELATED"/>
    <property type="match status" value="1"/>
</dbReference>
<reference evidence="3" key="3">
    <citation type="journal article" date="2018" name="Mol. Plant Microbe Interact.">
        <title>Genome sequence resources for the wheat stripe rust pathogen (Puccinia striiformis f. sp. tritici) and the barley stripe rust pathogen (Puccinia striiformis f. sp. hordei).</title>
        <authorList>
            <person name="Xia C."/>
            <person name="Wang M."/>
            <person name="Yin C."/>
            <person name="Cornejo O.E."/>
            <person name="Hulbert S.H."/>
            <person name="Chen X."/>
        </authorList>
    </citation>
    <scope>NUCLEOTIDE SEQUENCE [LARGE SCALE GENOMIC DNA]</scope>
    <source>
        <strain evidence="3">93TX-2</strain>
    </source>
</reference>
<dbReference type="InterPro" id="IPR036291">
    <property type="entry name" value="NAD(P)-bd_dom_sf"/>
</dbReference>
<evidence type="ECO:0000313" key="3">
    <source>
        <dbReference type="Proteomes" id="UP000238274"/>
    </source>
</evidence>
<proteinExistence type="predicted"/>
<feature type="non-terminal residue" evidence="2">
    <location>
        <position position="348"/>
    </location>
</feature>
<reference evidence="3" key="2">
    <citation type="journal article" date="2018" name="BMC Genomics">
        <title>Genomic insights into host adaptation between the wheat stripe rust pathogen (Puccinia striiformis f. sp. tritici) and the barley stripe rust pathogen (Puccinia striiformis f. sp. hordei).</title>
        <authorList>
            <person name="Xia C."/>
            <person name="Wang M."/>
            <person name="Yin C."/>
            <person name="Cornejo O.E."/>
            <person name="Hulbert S.H."/>
            <person name="Chen X."/>
        </authorList>
    </citation>
    <scope>NUCLEOTIDE SEQUENCE [LARGE SCALE GENOMIC DNA]</scope>
    <source>
        <strain evidence="3">93TX-2</strain>
    </source>
</reference>
<gene>
    <name evidence="2" type="ORF">PSHT_12780</name>
</gene>
<dbReference type="Pfam" id="PF00106">
    <property type="entry name" value="adh_short"/>
    <property type="match status" value="1"/>
</dbReference>
<reference evidence="2 3" key="1">
    <citation type="submission" date="2017-12" db="EMBL/GenBank/DDBJ databases">
        <title>Gene loss provides genomic basis for host adaptation in cereal stripe rust fungi.</title>
        <authorList>
            <person name="Xia C."/>
        </authorList>
    </citation>
    <scope>NUCLEOTIDE SEQUENCE [LARGE SCALE GENOMIC DNA]</scope>
    <source>
        <strain evidence="2 3">93TX-2</strain>
    </source>
</reference>
<dbReference type="InterPro" id="IPR002347">
    <property type="entry name" value="SDR_fam"/>
</dbReference>
<accession>A0A2S4UUK2</accession>
<dbReference type="SUPFAM" id="SSF51735">
    <property type="entry name" value="NAD(P)-binding Rossmann-fold domains"/>
    <property type="match status" value="1"/>
</dbReference>
<evidence type="ECO:0008006" key="4">
    <source>
        <dbReference type="Google" id="ProtNLM"/>
    </source>
</evidence>
<dbReference type="GO" id="GO:0016491">
    <property type="term" value="F:oxidoreductase activity"/>
    <property type="evidence" value="ECO:0007669"/>
    <property type="project" value="UniProtKB-KW"/>
</dbReference>
<dbReference type="EMBL" id="PKSM01000240">
    <property type="protein sequence ID" value="POW00964.1"/>
    <property type="molecule type" value="Genomic_DNA"/>
</dbReference>
<protein>
    <recommendedName>
        <fullName evidence="4">NAD(P)-binding protein</fullName>
    </recommendedName>
</protein>
<dbReference type="OrthoDB" id="191139at2759"/>
<organism evidence="2 3">
    <name type="scientific">Puccinia striiformis</name>
    <dbReference type="NCBI Taxonomy" id="27350"/>
    <lineage>
        <taxon>Eukaryota</taxon>
        <taxon>Fungi</taxon>
        <taxon>Dikarya</taxon>
        <taxon>Basidiomycota</taxon>
        <taxon>Pucciniomycotina</taxon>
        <taxon>Pucciniomycetes</taxon>
        <taxon>Pucciniales</taxon>
        <taxon>Pucciniaceae</taxon>
        <taxon>Puccinia</taxon>
    </lineage>
</organism>
<feature type="non-terminal residue" evidence="2">
    <location>
        <position position="1"/>
    </location>
</feature>
<keyword evidence="3" id="KW-1185">Reference proteome</keyword>
<evidence type="ECO:0000313" key="2">
    <source>
        <dbReference type="EMBL" id="POW00964.1"/>
    </source>
</evidence>
<dbReference type="AlphaFoldDB" id="A0A2S4UUK2"/>
<sequence>QPSGFPTTSYRLCLIHSNNRKKHLNEWIRVEISMFGFFEGPRWTAEQIPDLKGRVAIVTGANGGIGYVTALELVRHGAKTYLACRNETRAKEAIEKIKAIVPGSDPQFLKLDITSLNCAHSAAQEFLKLENRLDILVNNAGIAFTPYQLSEDGIELQICNTTGHFAFTVPLLDLLEKTSKEPDSHVRVVVTSSEAHFWVWGTPDFSSLESTHRHSFCPIDRYGLSKLMNILFINELQKKLSHTKIICTSIVRPFDYTKAIPGLSLIPAPQLASILADYVLLTPEQGAITLLYAATDPDVDAKDMRSAYLTPFGKVSKPAKNARDPDGILAAQVWNLCEALVKDKVKDH</sequence>
<name>A0A2S4UUK2_9BASI</name>
<dbReference type="VEuPathDB" id="FungiDB:PSTT_02579"/>
<dbReference type="PANTHER" id="PTHR43157:SF31">
    <property type="entry name" value="PHOSPHATIDYLINOSITOL-GLYCAN BIOSYNTHESIS CLASS F PROTEIN"/>
    <property type="match status" value="1"/>
</dbReference>
<dbReference type="Gene3D" id="3.40.50.720">
    <property type="entry name" value="NAD(P)-binding Rossmann-like Domain"/>
    <property type="match status" value="1"/>
</dbReference>
<dbReference type="Proteomes" id="UP000238274">
    <property type="component" value="Unassembled WGS sequence"/>
</dbReference>
<dbReference type="VEuPathDB" id="FungiDB:PSHT_12780"/>
<keyword evidence="1" id="KW-0560">Oxidoreductase</keyword>
<dbReference type="PRINTS" id="PR00081">
    <property type="entry name" value="GDHRDH"/>
</dbReference>
<comment type="caution">
    <text evidence="2">The sequence shown here is derived from an EMBL/GenBank/DDBJ whole genome shotgun (WGS) entry which is preliminary data.</text>
</comment>